<evidence type="ECO:0000259" key="2">
    <source>
        <dbReference type="PROSITE" id="PS50878"/>
    </source>
</evidence>
<dbReference type="SUPFAM" id="SSF56672">
    <property type="entry name" value="DNA/RNA polymerases"/>
    <property type="match status" value="2"/>
</dbReference>
<dbReference type="Proteomes" id="UP000792457">
    <property type="component" value="Unassembled WGS sequence"/>
</dbReference>
<dbReference type="CDD" id="cd01650">
    <property type="entry name" value="RT_nLTR_like"/>
    <property type="match status" value="2"/>
</dbReference>
<dbReference type="PROSITE" id="PS50878">
    <property type="entry name" value="RT_POL"/>
    <property type="match status" value="2"/>
</dbReference>
<name>A0A8K0KJL3_LADFU</name>
<gene>
    <name evidence="3" type="ORF">J437_LFUL015905</name>
</gene>
<dbReference type="GO" id="GO:0071897">
    <property type="term" value="P:DNA biosynthetic process"/>
    <property type="evidence" value="ECO:0007669"/>
    <property type="project" value="UniProtKB-ARBA"/>
</dbReference>
<evidence type="ECO:0000256" key="1">
    <source>
        <dbReference type="SAM" id="MobiDB-lite"/>
    </source>
</evidence>
<reference evidence="3" key="2">
    <citation type="submission" date="2017-10" db="EMBL/GenBank/DDBJ databases">
        <title>Ladona fulva Genome sequencing and assembly.</title>
        <authorList>
            <person name="Murali S."/>
            <person name="Richards S."/>
            <person name="Bandaranaike D."/>
            <person name="Bellair M."/>
            <person name="Blankenburg K."/>
            <person name="Chao H."/>
            <person name="Dinh H."/>
            <person name="Doddapaneni H."/>
            <person name="Dugan-Rocha S."/>
            <person name="Elkadiri S."/>
            <person name="Gnanaolivu R."/>
            <person name="Hernandez B."/>
            <person name="Skinner E."/>
            <person name="Javaid M."/>
            <person name="Lee S."/>
            <person name="Li M."/>
            <person name="Ming W."/>
            <person name="Munidasa M."/>
            <person name="Muniz J."/>
            <person name="Nguyen L."/>
            <person name="Hughes D."/>
            <person name="Osuji N."/>
            <person name="Pu L.-L."/>
            <person name="Puazo M."/>
            <person name="Qu C."/>
            <person name="Quiroz J."/>
            <person name="Raj R."/>
            <person name="Weissenberger G."/>
            <person name="Xin Y."/>
            <person name="Zou X."/>
            <person name="Han Y."/>
            <person name="Worley K."/>
            <person name="Muzny D."/>
            <person name="Gibbs R."/>
        </authorList>
    </citation>
    <scope>NUCLEOTIDE SEQUENCE</scope>
    <source>
        <strain evidence="3">Sampled in the wild</strain>
    </source>
</reference>
<dbReference type="InterPro" id="IPR000477">
    <property type="entry name" value="RT_dom"/>
</dbReference>
<comment type="caution">
    <text evidence="3">The sequence shown here is derived from an EMBL/GenBank/DDBJ whole genome shotgun (WGS) entry which is preliminary data.</text>
</comment>
<dbReference type="EMBL" id="KZ308947">
    <property type="protein sequence ID" value="KAG8235767.1"/>
    <property type="molecule type" value="Genomic_DNA"/>
</dbReference>
<feature type="domain" description="Reverse transcriptase" evidence="2">
    <location>
        <begin position="216"/>
        <end position="483"/>
    </location>
</feature>
<protein>
    <recommendedName>
        <fullName evidence="2">Reverse transcriptase domain-containing protein</fullName>
    </recommendedName>
</protein>
<keyword evidence="4" id="KW-1185">Reference proteome</keyword>
<dbReference type="OrthoDB" id="8195432at2759"/>
<reference evidence="3" key="1">
    <citation type="submission" date="2013-04" db="EMBL/GenBank/DDBJ databases">
        <authorList>
            <person name="Qu J."/>
            <person name="Murali S.C."/>
            <person name="Bandaranaike D."/>
            <person name="Bellair M."/>
            <person name="Blankenburg K."/>
            <person name="Chao H."/>
            <person name="Dinh H."/>
            <person name="Doddapaneni H."/>
            <person name="Downs B."/>
            <person name="Dugan-Rocha S."/>
            <person name="Elkadiri S."/>
            <person name="Gnanaolivu R.D."/>
            <person name="Hernandez B."/>
            <person name="Javaid M."/>
            <person name="Jayaseelan J.C."/>
            <person name="Lee S."/>
            <person name="Li M."/>
            <person name="Ming W."/>
            <person name="Munidasa M."/>
            <person name="Muniz J."/>
            <person name="Nguyen L."/>
            <person name="Ongeri F."/>
            <person name="Osuji N."/>
            <person name="Pu L.-L."/>
            <person name="Puazo M."/>
            <person name="Qu C."/>
            <person name="Quiroz J."/>
            <person name="Raj R."/>
            <person name="Weissenberger G."/>
            <person name="Xin Y."/>
            <person name="Zou X."/>
            <person name="Han Y."/>
            <person name="Richards S."/>
            <person name="Worley K."/>
            <person name="Muzny D."/>
            <person name="Gibbs R."/>
        </authorList>
    </citation>
    <scope>NUCLEOTIDE SEQUENCE</scope>
    <source>
        <strain evidence="3">Sampled in the wild</strain>
    </source>
</reference>
<organism evidence="3 4">
    <name type="scientific">Ladona fulva</name>
    <name type="common">Scarce chaser dragonfly</name>
    <name type="synonym">Libellula fulva</name>
    <dbReference type="NCBI Taxonomy" id="123851"/>
    <lineage>
        <taxon>Eukaryota</taxon>
        <taxon>Metazoa</taxon>
        <taxon>Ecdysozoa</taxon>
        <taxon>Arthropoda</taxon>
        <taxon>Hexapoda</taxon>
        <taxon>Insecta</taxon>
        <taxon>Pterygota</taxon>
        <taxon>Palaeoptera</taxon>
        <taxon>Odonata</taxon>
        <taxon>Epiprocta</taxon>
        <taxon>Anisoptera</taxon>
        <taxon>Libelluloidea</taxon>
        <taxon>Libellulidae</taxon>
        <taxon>Ladona</taxon>
    </lineage>
</organism>
<evidence type="ECO:0000313" key="3">
    <source>
        <dbReference type="EMBL" id="KAG8235767.1"/>
    </source>
</evidence>
<dbReference type="PANTHER" id="PTHR19446">
    <property type="entry name" value="REVERSE TRANSCRIPTASES"/>
    <property type="match status" value="1"/>
</dbReference>
<feature type="domain" description="Reverse transcriptase" evidence="2">
    <location>
        <begin position="1312"/>
        <end position="1565"/>
    </location>
</feature>
<proteinExistence type="predicted"/>
<evidence type="ECO:0000313" key="4">
    <source>
        <dbReference type="Proteomes" id="UP000792457"/>
    </source>
</evidence>
<dbReference type="Pfam" id="PF00078">
    <property type="entry name" value="RVT_1"/>
    <property type="match status" value="2"/>
</dbReference>
<feature type="non-terminal residue" evidence="3">
    <location>
        <position position="1869"/>
    </location>
</feature>
<dbReference type="InterPro" id="IPR043502">
    <property type="entry name" value="DNA/RNA_pol_sf"/>
</dbReference>
<accession>A0A8K0KJL3</accession>
<feature type="region of interest" description="Disordered" evidence="1">
    <location>
        <begin position="1636"/>
        <end position="1671"/>
    </location>
</feature>
<sequence>MAGTPSAQTRRGAERPRGDTLIAALPEVVLPRRQIQHPVGEQEPTDDQMIWAIRAGVLQEGDIAGLEALVQDITEAAATATNAKPRTTAPRRRKAITIRDAAEVQKLYRINKRRAFKSITEAPSPDCPIALPDLEAHFSCPPPRINTGPAPSSIPEISVVRIPGEEEKLLRPITPAEVLDRLKRASNSTPGPDGIQYRAWKRIDPNGRVLAAIYNFCLQEERIPEGWKGSRTILLHKSGDENTISNWRPIALQPTLYKVFAGILADRVYEWAMKGRRISFPFQKGFIPGTEGCFEHNFALNTALEDARRNGKEIAVAWLDLADAFGSVPHTQIQRTLAEMAMPSSLIRLIQEIYRGVTTRIEAGSGTSPPIDVLRGVRQGDPLSPLLFNLAIEPMLRAALAKRATAGYLVGQTRWCVLAYADDVVLIAHSAGALVALLHAVSTAASWSGLTFKPQKCASLHLDHTRGMRRVLPTSFSIQGGTIRTLGEGEPYLYLGAPKGWKIKETPTEVFAAFERDLAAVRTSNLAPWQRLDAIRTFLLPRLDYHLRVANFPKKALTSIDKRLVEAAREGLAIPIRSSREVAALPPQLGGAGLFPPTTRKDLLCVVQAFKMLTCRDPFIQDMAWHSLRDVVHRRTGRARAPPSNHMLMLFLTGSRQDRLDAETGEATSLWSRARMSTKALCKLCGIKWEWSDVHHNICIRLRHPTPTSDTIGIQASHRHLVGQLIRQSIEEGWRRNLVAKPDQGKVFHAATRHLASSHFLRDGRHSRFCDWRFIHRARLNLLPLNAARRGVARGDTRCRRCGTAEETLPHVLNHCATHSAAWTERHNTIQGLLLGSLAAEWTVRVDRRIPGEPSLLRPDIVAAEGPGGPFDIVDVTVPFENRYDALDAARAAKREKYQAVAERLRERQNTVVHLDALVVGALGSWDGANDALLRRLRIPARKMPTLQRKMVSAAIKWSRDIYVEHCATLHLDFSTASPVRGTKFVVQGASPPGLREGEPYSYLGVPFGYNVCQTHREELERLAEDVRKIDTSLLTQWQKFTALSTFLLPRLNFILRAGAVKKEPLKRLDRLVKECGKRWLSLPRRGSPELLYLHQWQGGMGLLPMGDLVDILTVTHGFRLLHCKDPIVRSIAWSRLREVVRRRIRRYPTEKDCTTYLSGSLEDDFGQQSSDFSSLFTQVRVASRQLRRLTNLGWRWSAALGELQITVGAEEEVRVPPGAIPVLERTLKNTARKAYLKKLLRKPDQGKAFLASSSSPSSNHFTGGGRYTRFCDWRFVLARAKNTEPGPDGLRYGDLRRMDVGSRVLSIIFNRCLKEGRIPPSWKTSRTVLLHKKGNREDVNNWRPIAIGNCIAKLYAAVPAVRLMRWSVRRGRVSTLQKGFREYEGCMEHNFTLQAAVDEARRRRGTICLAWLDLSNAFGSIPHLHISDTMARMDVPPNFARVVEDIQDSSTTIMTSAGETPAIAIKAGVKQGCPLSPTVFNLGIEPIVRAAEREAGVLGVDLAAKKISILAYADDLRLVDRVGQRASAAGLAFNPAKCATLHLDFRSASPVRGSRTYSYLGVPFGFKSCQTPMENLDRVAQDVRKIDASLLTPWQKFRALRTFFLPRLSFILWAGVLRKEPLKRIDHLVPVAVPATEGLPRGPPHPTVAGGKPDQGKAQLASSSSPSSNHFVDGGRYTRFCDWSFMYRALLDVLPLNACRRRDQGGDRRCRRCGHGDEALPHVLNHCKVHSRARQLRHDGILDRLATAIRGRRGREQETLRNTREALDEARRRKEVKYATLAKHFEDQGFHSSVEAIVVGSLGSWDPRNDVVLRGLGISRRYAETMKRLVFSHAIRWSHDIYVEHVSGHRQYEDGCGEWCGSEDRTVA</sequence>